<dbReference type="PANTHER" id="PTHR28037">
    <property type="entry name" value="ALCOHOL O-ACETYLTRANSFERASE 1-RELATED"/>
    <property type="match status" value="1"/>
</dbReference>
<evidence type="ECO:0000313" key="1">
    <source>
        <dbReference type="EMBL" id="KAK7017514.1"/>
    </source>
</evidence>
<dbReference type="SUPFAM" id="SSF52777">
    <property type="entry name" value="CoA-dependent acyltransferases"/>
    <property type="match status" value="1"/>
</dbReference>
<keyword evidence="2" id="KW-1185">Reference proteome</keyword>
<reference evidence="1 2" key="1">
    <citation type="submission" date="2023-11" db="EMBL/GenBank/DDBJ databases">
        <title>Halocaridina rubra genome assembly.</title>
        <authorList>
            <person name="Smith C."/>
        </authorList>
    </citation>
    <scope>NUCLEOTIDE SEQUENCE [LARGE SCALE GENOMIC DNA]</scope>
    <source>
        <strain evidence="1">EP-1</strain>
        <tissue evidence="1">Whole</tissue>
    </source>
</reference>
<evidence type="ECO:0000313" key="2">
    <source>
        <dbReference type="Proteomes" id="UP001381693"/>
    </source>
</evidence>
<organism evidence="1 2">
    <name type="scientific">Halocaridina rubra</name>
    <name type="common">Hawaiian red shrimp</name>
    <dbReference type="NCBI Taxonomy" id="373956"/>
    <lineage>
        <taxon>Eukaryota</taxon>
        <taxon>Metazoa</taxon>
        <taxon>Ecdysozoa</taxon>
        <taxon>Arthropoda</taxon>
        <taxon>Crustacea</taxon>
        <taxon>Multicrustacea</taxon>
        <taxon>Malacostraca</taxon>
        <taxon>Eumalacostraca</taxon>
        <taxon>Eucarida</taxon>
        <taxon>Decapoda</taxon>
        <taxon>Pleocyemata</taxon>
        <taxon>Caridea</taxon>
        <taxon>Atyoidea</taxon>
        <taxon>Atyidae</taxon>
        <taxon>Halocaridina</taxon>
    </lineage>
</organism>
<dbReference type="Gene3D" id="3.30.559.10">
    <property type="entry name" value="Chloramphenicol acetyltransferase-like domain"/>
    <property type="match status" value="1"/>
</dbReference>
<gene>
    <name evidence="1" type="ORF">SK128_001309</name>
</gene>
<name>A0AAN8ZNW6_HALRR</name>
<dbReference type="Proteomes" id="UP001381693">
    <property type="component" value="Unassembled WGS sequence"/>
</dbReference>
<accession>A0AAN8ZNW6</accession>
<dbReference type="AlphaFoldDB" id="A0AAN8ZNW6"/>
<dbReference type="InterPro" id="IPR023213">
    <property type="entry name" value="CAT-like_dom_sf"/>
</dbReference>
<sequence>MEIAHRNGVLHFPLCMTINTKVPLTTEQIERTLVHLYKKVPPLRTCFQYRGHELWIYEMDTMKLDFKEVTGGDIIEQVEALMKLRYLDSSEGPLWRVRWICEPPDAPCPIPEVKTRLPFQYIFLMSLHHGMTDGNASFHIIEAFLRLLEDVLSGTPIDDGKQLGKLVSDQETIMVKKNIKEYFEKNPVKLMECKENMVRPSFEPLLKEAFGFPKDPKPRTRFLISKLKSCVFDRFNEKCAENNVTFNSGFTFAINTALVELVQESGIRRDNYTVTSRHAVNLRRYWQRDHYWSFGCHIGRMHQTSHTPPYDKAKYWEYVKIHDKQLQEKLKDKYVLQEDVVKELHGIKSPNFKGNNEPLPVDCDYYISNAYFPTSQVIGGSKLIQITNSLCFIEMHLCEYMIFHLIASVPGNTTYTLSYSTWHITEENAKRFLQKVEMIVEDLIH</sequence>
<dbReference type="EMBL" id="JAXCGZ010023080">
    <property type="protein sequence ID" value="KAK7017514.1"/>
    <property type="molecule type" value="Genomic_DNA"/>
</dbReference>
<dbReference type="PANTHER" id="PTHR28037:SF1">
    <property type="entry name" value="ALCOHOL O-ACETYLTRANSFERASE 1-RELATED"/>
    <property type="match status" value="1"/>
</dbReference>
<protein>
    <recommendedName>
        <fullName evidence="3">Condensation domain-containing protein</fullName>
    </recommendedName>
</protein>
<proteinExistence type="predicted"/>
<evidence type="ECO:0008006" key="3">
    <source>
        <dbReference type="Google" id="ProtNLM"/>
    </source>
</evidence>
<dbReference type="InterPro" id="IPR052058">
    <property type="entry name" value="Alcohol_O-acetyltransferase"/>
</dbReference>
<comment type="caution">
    <text evidence="1">The sequence shown here is derived from an EMBL/GenBank/DDBJ whole genome shotgun (WGS) entry which is preliminary data.</text>
</comment>